<keyword evidence="3" id="KW-1185">Reference proteome</keyword>
<accession>A0AAV2LV40</accession>
<evidence type="ECO:0000313" key="2">
    <source>
        <dbReference type="EMBL" id="CAL1604890.1"/>
    </source>
</evidence>
<organism evidence="2 3">
    <name type="scientific">Knipowitschia caucasica</name>
    <name type="common">Caucasian dwarf goby</name>
    <name type="synonym">Pomatoschistus caucasicus</name>
    <dbReference type="NCBI Taxonomy" id="637954"/>
    <lineage>
        <taxon>Eukaryota</taxon>
        <taxon>Metazoa</taxon>
        <taxon>Chordata</taxon>
        <taxon>Craniata</taxon>
        <taxon>Vertebrata</taxon>
        <taxon>Euteleostomi</taxon>
        <taxon>Actinopterygii</taxon>
        <taxon>Neopterygii</taxon>
        <taxon>Teleostei</taxon>
        <taxon>Neoteleostei</taxon>
        <taxon>Acanthomorphata</taxon>
        <taxon>Gobiaria</taxon>
        <taxon>Gobiiformes</taxon>
        <taxon>Gobioidei</taxon>
        <taxon>Gobiidae</taxon>
        <taxon>Gobiinae</taxon>
        <taxon>Knipowitschia</taxon>
    </lineage>
</organism>
<reference evidence="2 3" key="1">
    <citation type="submission" date="2024-04" db="EMBL/GenBank/DDBJ databases">
        <authorList>
            <person name="Waldvogel A.-M."/>
            <person name="Schoenle A."/>
        </authorList>
    </citation>
    <scope>NUCLEOTIDE SEQUENCE [LARGE SCALE GENOMIC DNA]</scope>
</reference>
<feature type="compositionally biased region" description="Basic residues" evidence="1">
    <location>
        <begin position="7"/>
        <end position="23"/>
    </location>
</feature>
<feature type="region of interest" description="Disordered" evidence="1">
    <location>
        <begin position="102"/>
        <end position="122"/>
    </location>
</feature>
<feature type="region of interest" description="Disordered" evidence="1">
    <location>
        <begin position="1"/>
        <end position="35"/>
    </location>
</feature>
<dbReference type="EMBL" id="OZ035826">
    <property type="protein sequence ID" value="CAL1604890.1"/>
    <property type="molecule type" value="Genomic_DNA"/>
</dbReference>
<proteinExistence type="predicted"/>
<dbReference type="AlphaFoldDB" id="A0AAV2LV40"/>
<name>A0AAV2LV40_KNICA</name>
<evidence type="ECO:0000256" key="1">
    <source>
        <dbReference type="SAM" id="MobiDB-lite"/>
    </source>
</evidence>
<sequence>MLFQSLFHHRSCRSRGAERRRRIQLPPPPPQQLQQPVHRLHLTFPAGGGVQVCACPGAEGVAGPRRCLTVTAARAKRGPPGTSQSLQRNKLEFVFTTSFKSLRKVSPRPEHTQEPPPPPLGLISSSQCSPLYTFKFAEGQEHSAIATV</sequence>
<protein>
    <submittedName>
        <fullName evidence="2">Uncharacterized protein</fullName>
    </submittedName>
</protein>
<gene>
    <name evidence="2" type="ORF">KC01_LOCUS32324</name>
</gene>
<evidence type="ECO:0000313" key="3">
    <source>
        <dbReference type="Proteomes" id="UP001497482"/>
    </source>
</evidence>
<dbReference type="Proteomes" id="UP001497482">
    <property type="component" value="Chromosome 4"/>
</dbReference>